<dbReference type="InterPro" id="IPR006199">
    <property type="entry name" value="LexA_DNA-bd_dom"/>
</dbReference>
<gene>
    <name evidence="2" type="ORF">D7V94_20140</name>
</gene>
<dbReference type="Gene3D" id="1.10.10.10">
    <property type="entry name" value="Winged helix-like DNA-binding domain superfamily/Winged helix DNA-binding domain"/>
    <property type="match status" value="1"/>
</dbReference>
<dbReference type="OrthoDB" id="1956263at2"/>
<sequence length="75" mass="8728">MTERDYETYKFIIDYIKENGHSPSYKEIANGIGVRAVSTVAERVHKLENMGKIKTKMDIPRTISVVGYKYMKVRE</sequence>
<dbReference type="RefSeq" id="WP_120472096.1">
    <property type="nucleotide sequence ID" value="NZ_RAYQ01000034.1"/>
</dbReference>
<dbReference type="AlphaFoldDB" id="A0A3A9ANI7"/>
<dbReference type="InterPro" id="IPR036390">
    <property type="entry name" value="WH_DNA-bd_sf"/>
</dbReference>
<dbReference type="SUPFAM" id="SSF46785">
    <property type="entry name" value="Winged helix' DNA-binding domain"/>
    <property type="match status" value="1"/>
</dbReference>
<accession>A0A3A9ANI7</accession>
<comment type="caution">
    <text evidence="2">The sequence shown here is derived from an EMBL/GenBank/DDBJ whole genome shotgun (WGS) entry which is preliminary data.</text>
</comment>
<evidence type="ECO:0000259" key="1">
    <source>
        <dbReference type="Pfam" id="PF01726"/>
    </source>
</evidence>
<dbReference type="InterPro" id="IPR036388">
    <property type="entry name" value="WH-like_DNA-bd_sf"/>
</dbReference>
<dbReference type="EMBL" id="RAYQ01000034">
    <property type="protein sequence ID" value="RKI87875.1"/>
    <property type="molecule type" value="Genomic_DNA"/>
</dbReference>
<name>A0A3A9ANI7_9FIRM</name>
<evidence type="ECO:0000313" key="2">
    <source>
        <dbReference type="EMBL" id="RKI87875.1"/>
    </source>
</evidence>
<dbReference type="GO" id="GO:0004252">
    <property type="term" value="F:serine-type endopeptidase activity"/>
    <property type="evidence" value="ECO:0007669"/>
    <property type="project" value="InterPro"/>
</dbReference>
<reference evidence="2 3" key="1">
    <citation type="submission" date="2018-09" db="EMBL/GenBank/DDBJ databases">
        <title>Murine metabolic-syndrome-specific gut microbial biobank.</title>
        <authorList>
            <person name="Liu C."/>
        </authorList>
    </citation>
    <scope>NUCLEOTIDE SEQUENCE [LARGE SCALE GENOMIC DNA]</scope>
    <source>
        <strain evidence="2 3">0.1xD8-82</strain>
    </source>
</reference>
<protein>
    <recommendedName>
        <fullName evidence="1">LexA repressor DNA-binding domain-containing protein</fullName>
    </recommendedName>
</protein>
<organism evidence="2 3">
    <name type="scientific">Parablautia intestinalis</name>
    <dbReference type="NCBI Taxonomy" id="2320100"/>
    <lineage>
        <taxon>Bacteria</taxon>
        <taxon>Bacillati</taxon>
        <taxon>Bacillota</taxon>
        <taxon>Clostridia</taxon>
        <taxon>Lachnospirales</taxon>
        <taxon>Lachnospiraceae</taxon>
        <taxon>Parablautia</taxon>
    </lineage>
</organism>
<feature type="domain" description="LexA repressor DNA-binding" evidence="1">
    <location>
        <begin position="1"/>
        <end position="62"/>
    </location>
</feature>
<keyword evidence="3" id="KW-1185">Reference proteome</keyword>
<dbReference type="Proteomes" id="UP000280696">
    <property type="component" value="Unassembled WGS sequence"/>
</dbReference>
<dbReference type="Pfam" id="PF01726">
    <property type="entry name" value="LexA_DNA_bind"/>
    <property type="match status" value="1"/>
</dbReference>
<evidence type="ECO:0000313" key="3">
    <source>
        <dbReference type="Proteomes" id="UP000280696"/>
    </source>
</evidence>
<dbReference type="GO" id="GO:0006508">
    <property type="term" value="P:proteolysis"/>
    <property type="evidence" value="ECO:0007669"/>
    <property type="project" value="InterPro"/>
</dbReference>
<proteinExistence type="predicted"/>